<feature type="domain" description="14-3-3" evidence="4">
    <location>
        <begin position="481"/>
        <end position="543"/>
    </location>
</feature>
<evidence type="ECO:0000256" key="3">
    <source>
        <dbReference type="SAM" id="MobiDB-lite"/>
    </source>
</evidence>
<evidence type="ECO:0000259" key="4">
    <source>
        <dbReference type="Pfam" id="PF00244"/>
    </source>
</evidence>
<evidence type="ECO:0000313" key="6">
    <source>
        <dbReference type="Proteomes" id="UP001374535"/>
    </source>
</evidence>
<dbReference type="Gene3D" id="1.20.190.20">
    <property type="entry name" value="14-3-3 domain"/>
    <property type="match status" value="1"/>
</dbReference>
<dbReference type="PANTHER" id="PTHR18860">
    <property type="entry name" value="14-3-3 PROTEIN"/>
    <property type="match status" value="1"/>
</dbReference>
<reference evidence="5 6" key="1">
    <citation type="journal article" date="2023" name="Life. Sci Alliance">
        <title>Evolutionary insights into 3D genome organization and epigenetic landscape of Vigna mungo.</title>
        <authorList>
            <person name="Junaid A."/>
            <person name="Singh B."/>
            <person name="Bhatia S."/>
        </authorList>
    </citation>
    <scope>NUCLEOTIDE SEQUENCE [LARGE SCALE GENOMIC DNA]</scope>
    <source>
        <strain evidence="5">Urdbean</strain>
    </source>
</reference>
<proteinExistence type="inferred from homology"/>
<organism evidence="5 6">
    <name type="scientific">Vigna mungo</name>
    <name type="common">Black gram</name>
    <name type="synonym">Phaseolus mungo</name>
    <dbReference type="NCBI Taxonomy" id="3915"/>
    <lineage>
        <taxon>Eukaryota</taxon>
        <taxon>Viridiplantae</taxon>
        <taxon>Streptophyta</taxon>
        <taxon>Embryophyta</taxon>
        <taxon>Tracheophyta</taxon>
        <taxon>Spermatophyta</taxon>
        <taxon>Magnoliopsida</taxon>
        <taxon>eudicotyledons</taxon>
        <taxon>Gunneridae</taxon>
        <taxon>Pentapetalae</taxon>
        <taxon>rosids</taxon>
        <taxon>fabids</taxon>
        <taxon>Fabales</taxon>
        <taxon>Fabaceae</taxon>
        <taxon>Papilionoideae</taxon>
        <taxon>50 kb inversion clade</taxon>
        <taxon>NPAAA clade</taxon>
        <taxon>indigoferoid/millettioid clade</taxon>
        <taxon>Phaseoleae</taxon>
        <taxon>Vigna</taxon>
    </lineage>
</organism>
<feature type="region of interest" description="Disordered" evidence="3">
    <location>
        <begin position="374"/>
        <end position="423"/>
    </location>
</feature>
<evidence type="ECO:0000256" key="2">
    <source>
        <dbReference type="SAM" id="Coils"/>
    </source>
</evidence>
<dbReference type="InterPro" id="IPR023410">
    <property type="entry name" value="14-3-3_domain"/>
</dbReference>
<dbReference type="InterPro" id="IPR000308">
    <property type="entry name" value="14-3-3"/>
</dbReference>
<keyword evidence="2" id="KW-0175">Coiled coil</keyword>
<accession>A0AAQ3S5K8</accession>
<protein>
    <recommendedName>
        <fullName evidence="4">14-3-3 domain-containing protein</fullName>
    </recommendedName>
</protein>
<dbReference type="Pfam" id="PF00244">
    <property type="entry name" value="14-3-3"/>
    <property type="match status" value="1"/>
</dbReference>
<gene>
    <name evidence="5" type="ORF">V8G54_009558</name>
</gene>
<feature type="coiled-coil region" evidence="2">
    <location>
        <begin position="176"/>
        <end position="224"/>
    </location>
</feature>
<dbReference type="AlphaFoldDB" id="A0AAQ3S5K8"/>
<dbReference type="InterPro" id="IPR036815">
    <property type="entry name" value="14-3-3_dom_sf"/>
</dbReference>
<dbReference type="SUPFAM" id="SSF48445">
    <property type="entry name" value="14-3-3 protein"/>
    <property type="match status" value="1"/>
</dbReference>
<evidence type="ECO:0000256" key="1">
    <source>
        <dbReference type="ARBA" id="ARBA00006141"/>
    </source>
</evidence>
<dbReference type="EMBL" id="CP144698">
    <property type="protein sequence ID" value="WVZ16576.1"/>
    <property type="molecule type" value="Genomic_DNA"/>
</dbReference>
<evidence type="ECO:0000313" key="5">
    <source>
        <dbReference type="EMBL" id="WVZ16576.1"/>
    </source>
</evidence>
<sequence>MQMSIKDVAVAEPPKVVVAEPPKVVVVRWMRDWETNWCGDGEGEKLRKRWGRREMGGDSPKFLSDSRILGYIKGFSHALSIVFLGKSDEEPAESQRGDMKFLQVARPYCLDKWQTTYSMKDFSSYSPGKKGSLSFDYPSPIPHYEKVKGAYIRTLCLFQMGVINFAVIVDRFSYLVRELSSRNRDYRIQLKEKRAMEGRLDGRLRVVENKLEAMEIAVDEIRVENVALCQDTMAIRQDLQEVMRILGGRVRDQEGIFDGSQASVNANRRARREDEIGGRDGARGESHDRWRKRLELSLFKGLDPLNWINRAEKFFKVQGVLEEEKDTGSGLENEDQEPILGRVEGCVGNEVWGSKQRGGLGAIIVRPRFRESGGADKEVAGGTGTGVFPRRLAGGYPKSSSNTRFPSIDGRHANRQSPGKWKKTAREIRMGAVGGGGAVAMVESNRSSEETEQNRCAEMGDVRKKIAKLDVDRSVKERNLVSWRILSWIEQKEESKGNELNVKRIRNYRHNVERELSNSYSAVRIILEEHLIPSTNIAGPRCFIIR</sequence>
<dbReference type="Proteomes" id="UP001374535">
    <property type="component" value="Chromosome 3"/>
</dbReference>
<keyword evidence="6" id="KW-1185">Reference proteome</keyword>
<name>A0AAQ3S5K8_VIGMU</name>
<comment type="similarity">
    <text evidence="1">Belongs to the 14-3-3 family.</text>
</comment>